<accession>A0A1I7C3H0</accession>
<evidence type="ECO:0000313" key="1">
    <source>
        <dbReference type="EMBL" id="SFT93985.1"/>
    </source>
</evidence>
<gene>
    <name evidence="1" type="ORF">SAMN05660657_04035</name>
</gene>
<name>A0A1I7C3H0_9ACTN</name>
<dbReference type="RefSeq" id="WP_093582178.1">
    <property type="nucleotide sequence ID" value="NZ_FPBA01000017.1"/>
</dbReference>
<dbReference type="AlphaFoldDB" id="A0A1I7C3H0"/>
<dbReference type="EMBL" id="FPBA01000017">
    <property type="protein sequence ID" value="SFT93985.1"/>
    <property type="molecule type" value="Genomic_DNA"/>
</dbReference>
<protein>
    <submittedName>
        <fullName evidence="1">Uncharacterized protein</fullName>
    </submittedName>
</protein>
<dbReference type="Proteomes" id="UP000199546">
    <property type="component" value="Unassembled WGS sequence"/>
</dbReference>
<reference evidence="2" key="1">
    <citation type="submission" date="2016-10" db="EMBL/GenBank/DDBJ databases">
        <authorList>
            <person name="Varghese N."/>
            <person name="Submissions S."/>
        </authorList>
    </citation>
    <scope>NUCLEOTIDE SEQUENCE [LARGE SCALE GENOMIC DNA]</scope>
    <source>
        <strain evidence="2">DSM 46136</strain>
    </source>
</reference>
<keyword evidence="2" id="KW-1185">Reference proteome</keyword>
<sequence length="80" mass="8076">METPARPLVLVELGDLEAADLDALLRAELDEPAAVQVPDAVADGLAADELAALLADVLRSTGTAAALAHRLGAHAALLAD</sequence>
<organism evidence="1 2">
    <name type="scientific">Geodermatophilus amargosae</name>
    <dbReference type="NCBI Taxonomy" id="1296565"/>
    <lineage>
        <taxon>Bacteria</taxon>
        <taxon>Bacillati</taxon>
        <taxon>Actinomycetota</taxon>
        <taxon>Actinomycetes</taxon>
        <taxon>Geodermatophilales</taxon>
        <taxon>Geodermatophilaceae</taxon>
        <taxon>Geodermatophilus</taxon>
    </lineage>
</organism>
<proteinExistence type="predicted"/>
<evidence type="ECO:0000313" key="2">
    <source>
        <dbReference type="Proteomes" id="UP000199546"/>
    </source>
</evidence>